<feature type="domain" description="FAD-binding FR-type" evidence="1">
    <location>
        <begin position="166"/>
        <end position="269"/>
    </location>
</feature>
<proteinExistence type="predicted"/>
<organism evidence="2 3">
    <name type="scientific">Cyanidiococcus yangmingshanensis</name>
    <dbReference type="NCBI Taxonomy" id="2690220"/>
    <lineage>
        <taxon>Eukaryota</taxon>
        <taxon>Rhodophyta</taxon>
        <taxon>Bangiophyceae</taxon>
        <taxon>Cyanidiales</taxon>
        <taxon>Cyanidiaceae</taxon>
        <taxon>Cyanidiococcus</taxon>
    </lineage>
</organism>
<keyword evidence="3" id="KW-1185">Reference proteome</keyword>
<dbReference type="PANTHER" id="PTHR47215">
    <property type="match status" value="1"/>
</dbReference>
<dbReference type="SUPFAM" id="SSF63380">
    <property type="entry name" value="Riboflavin synthase domain-like"/>
    <property type="match status" value="1"/>
</dbReference>
<evidence type="ECO:0000313" key="2">
    <source>
        <dbReference type="EMBL" id="KAF6001941.1"/>
    </source>
</evidence>
<evidence type="ECO:0000259" key="1">
    <source>
        <dbReference type="PROSITE" id="PS51384"/>
    </source>
</evidence>
<gene>
    <name evidence="2" type="ORF">F1559_001908</name>
</gene>
<dbReference type="Pfam" id="PF00175">
    <property type="entry name" value="NAD_binding_1"/>
    <property type="match status" value="1"/>
</dbReference>
<dbReference type="SUPFAM" id="SSF52343">
    <property type="entry name" value="Ferredoxin reductase-like, C-terminal NADP-linked domain"/>
    <property type="match status" value="1"/>
</dbReference>
<evidence type="ECO:0000313" key="3">
    <source>
        <dbReference type="Proteomes" id="UP000530660"/>
    </source>
</evidence>
<dbReference type="AlphaFoldDB" id="A0A7J7IHZ0"/>
<name>A0A7J7IHZ0_9RHOD</name>
<dbReference type="InterPro" id="IPR001433">
    <property type="entry name" value="OxRdtase_FAD/NAD-bd"/>
</dbReference>
<dbReference type="PROSITE" id="PS51384">
    <property type="entry name" value="FAD_FR"/>
    <property type="match status" value="1"/>
</dbReference>
<dbReference type="Gene3D" id="2.40.30.10">
    <property type="entry name" value="Translation factors"/>
    <property type="match status" value="1"/>
</dbReference>
<dbReference type="PANTHER" id="PTHR47215:SF1">
    <property type="entry name" value="F9L1.8 PROTEIN"/>
    <property type="match status" value="1"/>
</dbReference>
<protein>
    <recommendedName>
        <fullName evidence="1">FAD-binding FR-type domain-containing protein</fullName>
    </recommendedName>
</protein>
<dbReference type="CDD" id="cd00322">
    <property type="entry name" value="FNR_like"/>
    <property type="match status" value="1"/>
</dbReference>
<dbReference type="OrthoDB" id="1856718at2759"/>
<sequence length="403" mass="45179">MGISRTSLTHSRVVKAPATSMWSGSTSQRLASMDTGSSVFRALSYRVYRHDDVAFIATHSERATLAERYSRQIRKEAAWIAHPITLSTGNLFRVTRASRAYQHGAGDSRPHTRGHFPILRDSNWTGKSFRWGTETSIPAPPRLIRGSAGLVQLRASAQSEESERKPSWYKAIIRGNTTVAEELHLLECAVPMEIAQTYQIPGQYVMLRRDATQEKPGFFAITSPPKFACHGTDCFEFLVKRVDATEWLCSSTPGSVVDLTAAQGHGFPIHERLCDSVRHVLLFATGSGIAPIRASIEDADLLTRMDSIKLYYGCRNQRRMAFQDRFARWQQERGVQVVPVLSQPAPSWTGARGYVQHVLELDGIQTRPEDTAVLLCGLRGMTTAVETYLLRHGFEKQHILYNF</sequence>
<dbReference type="Gene3D" id="3.40.50.80">
    <property type="entry name" value="Nucleotide-binding domain of ferredoxin-NADP reductase (FNR) module"/>
    <property type="match status" value="1"/>
</dbReference>
<comment type="caution">
    <text evidence="2">The sequence shown here is derived from an EMBL/GenBank/DDBJ whole genome shotgun (WGS) entry which is preliminary data.</text>
</comment>
<dbReference type="InterPro" id="IPR039261">
    <property type="entry name" value="FNR_nucleotide-bd"/>
</dbReference>
<dbReference type="Proteomes" id="UP000530660">
    <property type="component" value="Unassembled WGS sequence"/>
</dbReference>
<reference evidence="2 3" key="1">
    <citation type="journal article" date="2020" name="J. Phycol.">
        <title>Comparative genome analysis reveals Cyanidiococcus gen. nov., a new extremophilic red algal genus sister to Cyanidioschyzon (Cyanidioschyzonaceae, Rhodophyta).</title>
        <authorList>
            <person name="Liu S.-L."/>
            <person name="Chiang Y.-R."/>
            <person name="Yoon H.S."/>
            <person name="Fu H.-Y."/>
        </authorList>
    </citation>
    <scope>NUCLEOTIDE SEQUENCE [LARGE SCALE GENOMIC DNA]</scope>
    <source>
        <strain evidence="2 3">THAL066</strain>
    </source>
</reference>
<dbReference type="InterPro" id="IPR017927">
    <property type="entry name" value="FAD-bd_FR_type"/>
</dbReference>
<dbReference type="GO" id="GO:0016491">
    <property type="term" value="F:oxidoreductase activity"/>
    <property type="evidence" value="ECO:0007669"/>
    <property type="project" value="InterPro"/>
</dbReference>
<dbReference type="EMBL" id="VWRR01000012">
    <property type="protein sequence ID" value="KAF6001941.1"/>
    <property type="molecule type" value="Genomic_DNA"/>
</dbReference>
<dbReference type="InterPro" id="IPR017938">
    <property type="entry name" value="Riboflavin_synthase-like_b-brl"/>
</dbReference>
<accession>A0A7J7IHZ0</accession>